<name>A0A2K1KVY1_PHYPA</name>
<dbReference type="AlphaFoldDB" id="A0A2K1KVY1"/>
<reference evidence="2" key="3">
    <citation type="submission" date="2020-12" db="UniProtKB">
        <authorList>
            <consortium name="EnsemblPlants"/>
        </authorList>
    </citation>
    <scope>IDENTIFICATION</scope>
</reference>
<protein>
    <submittedName>
        <fullName evidence="1 2">Uncharacterized protein</fullName>
    </submittedName>
</protein>
<dbReference type="EnsemblPlants" id="Pp3c3_25272V3.1">
    <property type="protein sequence ID" value="PAC:32940537.CDS.1"/>
    <property type="gene ID" value="Pp3c3_25272"/>
</dbReference>
<dbReference type="EMBL" id="ABEU02000003">
    <property type="protein sequence ID" value="PNR57944.1"/>
    <property type="molecule type" value="Genomic_DNA"/>
</dbReference>
<gene>
    <name evidence="1" type="ORF">PHYPA_004938</name>
</gene>
<organism evidence="1">
    <name type="scientific">Physcomitrium patens</name>
    <name type="common">Spreading-leaved earth moss</name>
    <name type="synonym">Physcomitrella patens</name>
    <dbReference type="NCBI Taxonomy" id="3218"/>
    <lineage>
        <taxon>Eukaryota</taxon>
        <taxon>Viridiplantae</taxon>
        <taxon>Streptophyta</taxon>
        <taxon>Embryophyta</taxon>
        <taxon>Bryophyta</taxon>
        <taxon>Bryophytina</taxon>
        <taxon>Bryopsida</taxon>
        <taxon>Funariidae</taxon>
        <taxon>Funariales</taxon>
        <taxon>Funariaceae</taxon>
        <taxon>Physcomitrium</taxon>
    </lineage>
</organism>
<reference evidence="1 3" key="1">
    <citation type="journal article" date="2008" name="Science">
        <title>The Physcomitrella genome reveals evolutionary insights into the conquest of land by plants.</title>
        <authorList>
            <person name="Rensing S."/>
            <person name="Lang D."/>
            <person name="Zimmer A."/>
            <person name="Terry A."/>
            <person name="Salamov A."/>
            <person name="Shapiro H."/>
            <person name="Nishiyama T."/>
            <person name="Perroud P.-F."/>
            <person name="Lindquist E."/>
            <person name="Kamisugi Y."/>
            <person name="Tanahashi T."/>
            <person name="Sakakibara K."/>
            <person name="Fujita T."/>
            <person name="Oishi K."/>
            <person name="Shin-I T."/>
            <person name="Kuroki Y."/>
            <person name="Toyoda A."/>
            <person name="Suzuki Y."/>
            <person name="Hashimoto A."/>
            <person name="Yamaguchi K."/>
            <person name="Sugano A."/>
            <person name="Kohara Y."/>
            <person name="Fujiyama A."/>
            <person name="Anterola A."/>
            <person name="Aoki S."/>
            <person name="Ashton N."/>
            <person name="Barbazuk W.B."/>
            <person name="Barker E."/>
            <person name="Bennetzen J."/>
            <person name="Bezanilla M."/>
            <person name="Blankenship R."/>
            <person name="Cho S.H."/>
            <person name="Dutcher S."/>
            <person name="Estelle M."/>
            <person name="Fawcett J.A."/>
            <person name="Gundlach H."/>
            <person name="Hanada K."/>
            <person name="Heyl A."/>
            <person name="Hicks K.A."/>
            <person name="Hugh J."/>
            <person name="Lohr M."/>
            <person name="Mayer K."/>
            <person name="Melkozernov A."/>
            <person name="Murata T."/>
            <person name="Nelson D."/>
            <person name="Pils B."/>
            <person name="Prigge M."/>
            <person name="Reiss B."/>
            <person name="Renner T."/>
            <person name="Rombauts S."/>
            <person name="Rushton P."/>
            <person name="Sanderfoot A."/>
            <person name="Schween G."/>
            <person name="Shiu S.-H."/>
            <person name="Stueber K."/>
            <person name="Theodoulou F.L."/>
            <person name="Tu H."/>
            <person name="Van de Peer Y."/>
            <person name="Verrier P.J."/>
            <person name="Waters E."/>
            <person name="Wood A."/>
            <person name="Yang L."/>
            <person name="Cove D."/>
            <person name="Cuming A."/>
            <person name="Hasebe M."/>
            <person name="Lucas S."/>
            <person name="Mishler D.B."/>
            <person name="Reski R."/>
            <person name="Grigoriev I."/>
            <person name="Quatrano R.S."/>
            <person name="Boore J.L."/>
        </authorList>
    </citation>
    <scope>NUCLEOTIDE SEQUENCE [LARGE SCALE GENOMIC DNA]</scope>
    <source>
        <strain evidence="2 3">cv. Gransden 2004</strain>
    </source>
</reference>
<accession>A0A2K1KVY1</accession>
<evidence type="ECO:0000313" key="1">
    <source>
        <dbReference type="EMBL" id="PNR57944.1"/>
    </source>
</evidence>
<proteinExistence type="predicted"/>
<dbReference type="Proteomes" id="UP000006727">
    <property type="component" value="Chromosome 3"/>
</dbReference>
<sequence>MLLGATKQHTLLLRRRRVVCVCSVVSNRVCSVRMREHTLHHHHHHHLHALCARRQLLFPGRWTRSHPTNELVSHS</sequence>
<dbReference type="Gramene" id="Pp3c3_25272V3.1">
    <property type="protein sequence ID" value="PAC:32940537.CDS.1"/>
    <property type="gene ID" value="Pp3c3_25272"/>
</dbReference>
<keyword evidence="3" id="KW-1185">Reference proteome</keyword>
<evidence type="ECO:0000313" key="3">
    <source>
        <dbReference type="Proteomes" id="UP000006727"/>
    </source>
</evidence>
<evidence type="ECO:0000313" key="2">
    <source>
        <dbReference type="EnsemblPlants" id="PAC:32940537.CDS.1"/>
    </source>
</evidence>
<dbReference type="InParanoid" id="A0A2K1KVY1"/>
<reference evidence="1 3" key="2">
    <citation type="journal article" date="2018" name="Plant J.">
        <title>The Physcomitrella patens chromosome-scale assembly reveals moss genome structure and evolution.</title>
        <authorList>
            <person name="Lang D."/>
            <person name="Ullrich K.K."/>
            <person name="Murat F."/>
            <person name="Fuchs J."/>
            <person name="Jenkins J."/>
            <person name="Haas F.B."/>
            <person name="Piednoel M."/>
            <person name="Gundlach H."/>
            <person name="Van Bel M."/>
            <person name="Meyberg R."/>
            <person name="Vives C."/>
            <person name="Morata J."/>
            <person name="Symeonidi A."/>
            <person name="Hiss M."/>
            <person name="Muchero W."/>
            <person name="Kamisugi Y."/>
            <person name="Saleh O."/>
            <person name="Blanc G."/>
            <person name="Decker E.L."/>
            <person name="van Gessel N."/>
            <person name="Grimwood J."/>
            <person name="Hayes R.D."/>
            <person name="Graham S.W."/>
            <person name="Gunter L.E."/>
            <person name="McDaniel S.F."/>
            <person name="Hoernstein S.N.W."/>
            <person name="Larsson A."/>
            <person name="Li F.W."/>
            <person name="Perroud P.F."/>
            <person name="Phillips J."/>
            <person name="Ranjan P."/>
            <person name="Rokshar D.S."/>
            <person name="Rothfels C.J."/>
            <person name="Schneider L."/>
            <person name="Shu S."/>
            <person name="Stevenson D.W."/>
            <person name="Thummler F."/>
            <person name="Tillich M."/>
            <person name="Villarreal Aguilar J.C."/>
            <person name="Widiez T."/>
            <person name="Wong G.K."/>
            <person name="Wymore A."/>
            <person name="Zhang Y."/>
            <person name="Zimmer A.D."/>
            <person name="Quatrano R.S."/>
            <person name="Mayer K.F.X."/>
            <person name="Goodstein D."/>
            <person name="Casacuberta J.M."/>
            <person name="Vandepoele K."/>
            <person name="Reski R."/>
            <person name="Cuming A.C."/>
            <person name="Tuskan G.A."/>
            <person name="Maumus F."/>
            <person name="Salse J."/>
            <person name="Schmutz J."/>
            <person name="Rensing S.A."/>
        </authorList>
    </citation>
    <scope>NUCLEOTIDE SEQUENCE [LARGE SCALE GENOMIC DNA]</scope>
    <source>
        <strain evidence="2 3">cv. Gransden 2004</strain>
    </source>
</reference>